<evidence type="ECO:0000313" key="2">
    <source>
        <dbReference type="Proteomes" id="UP001595075"/>
    </source>
</evidence>
<organism evidence="1 2">
    <name type="scientific">Oculimacula yallundae</name>
    <dbReference type="NCBI Taxonomy" id="86028"/>
    <lineage>
        <taxon>Eukaryota</taxon>
        <taxon>Fungi</taxon>
        <taxon>Dikarya</taxon>
        <taxon>Ascomycota</taxon>
        <taxon>Pezizomycotina</taxon>
        <taxon>Leotiomycetes</taxon>
        <taxon>Helotiales</taxon>
        <taxon>Ploettnerulaceae</taxon>
        <taxon>Oculimacula</taxon>
    </lineage>
</organism>
<name>A0ABR4CF42_9HELO</name>
<protein>
    <submittedName>
        <fullName evidence="1">Uncharacterized protein</fullName>
    </submittedName>
</protein>
<sequence>MSTTFQIITEGRVYIFSRRELEFEVTMEKAHKILQGKSKASTFDALYTGIAETWLLRDDVVQPFGDRRQNVRFICTFNLDQDLLCYSDESGHIKVSLDRLRKPDYEPLQRFEFTPFKIAPPPPLDFAEFPPPHKKPLTPIPKRCLDFAPRILSDFAHQWRHILRSSYAEPTFRRLAKAVVSIATYDFRVDEVSTRQHIYFRSSYVTVLDVPSWPPYKCHLFSVGDTTIILDQDLQNALKIAKDKAKENNRAINPSNCIEKRTYLLLSVRHMLVCHVDSSGAFSCSAPITLMDGLTPPSPSAIHLLLQALSPSRPLARTLVHDVPLEIQDRILKYVSEGSFEAARVGCILGVGSPYTWMRATDWPRRGGPVELFISPSHRMEDAPVESKICFGDEFSGVSYR</sequence>
<dbReference type="EMBL" id="JAZHXI010000008">
    <property type="protein sequence ID" value="KAL2068574.1"/>
    <property type="molecule type" value="Genomic_DNA"/>
</dbReference>
<evidence type="ECO:0000313" key="1">
    <source>
        <dbReference type="EMBL" id="KAL2068574.1"/>
    </source>
</evidence>
<gene>
    <name evidence="1" type="ORF">VTL71DRAFT_14911</name>
</gene>
<comment type="caution">
    <text evidence="1">The sequence shown here is derived from an EMBL/GenBank/DDBJ whole genome shotgun (WGS) entry which is preliminary data.</text>
</comment>
<proteinExistence type="predicted"/>
<keyword evidence="2" id="KW-1185">Reference proteome</keyword>
<reference evidence="1 2" key="1">
    <citation type="journal article" date="2024" name="Commun. Biol.">
        <title>Comparative genomic analysis of thermophilic fungi reveals convergent evolutionary adaptations and gene losses.</title>
        <authorList>
            <person name="Steindorff A.S."/>
            <person name="Aguilar-Pontes M.V."/>
            <person name="Robinson A.J."/>
            <person name="Andreopoulos B."/>
            <person name="LaButti K."/>
            <person name="Kuo A."/>
            <person name="Mondo S."/>
            <person name="Riley R."/>
            <person name="Otillar R."/>
            <person name="Haridas S."/>
            <person name="Lipzen A."/>
            <person name="Grimwood J."/>
            <person name="Schmutz J."/>
            <person name="Clum A."/>
            <person name="Reid I.D."/>
            <person name="Moisan M.C."/>
            <person name="Butler G."/>
            <person name="Nguyen T.T.M."/>
            <person name="Dewar K."/>
            <person name="Conant G."/>
            <person name="Drula E."/>
            <person name="Henrissat B."/>
            <person name="Hansel C."/>
            <person name="Singer S."/>
            <person name="Hutchinson M.I."/>
            <person name="de Vries R.P."/>
            <person name="Natvig D.O."/>
            <person name="Powell A.J."/>
            <person name="Tsang A."/>
            <person name="Grigoriev I.V."/>
        </authorList>
    </citation>
    <scope>NUCLEOTIDE SEQUENCE [LARGE SCALE GENOMIC DNA]</scope>
    <source>
        <strain evidence="1 2">CBS 494.80</strain>
    </source>
</reference>
<accession>A0ABR4CF42</accession>
<dbReference type="Proteomes" id="UP001595075">
    <property type="component" value="Unassembled WGS sequence"/>
</dbReference>